<name>A0ABT4ZGN9_9RHOB</name>
<protein>
    <submittedName>
        <fullName evidence="2">Uncharacterized protein</fullName>
    </submittedName>
</protein>
<sequence>MTRNAHRTARLISAGSVALLVAMPVLASRADDQQVQGWSAHHGIDSADLLRHAETLPQGGMTTSDQPYCAPNDEIDRTLRHDFNESPVENAGHDIARLWGSDQMGTWTLVAERQDQTSCIIASGIGYDADRKAEIYFETAGLTD</sequence>
<dbReference type="RefSeq" id="WP_271889253.1">
    <property type="nucleotide sequence ID" value="NZ_JAQBIE010000013.1"/>
</dbReference>
<proteinExistence type="predicted"/>
<dbReference type="EMBL" id="JAQBIE010000013">
    <property type="protein sequence ID" value="MDB6178133.1"/>
    <property type="molecule type" value="Genomic_DNA"/>
</dbReference>
<evidence type="ECO:0000313" key="3">
    <source>
        <dbReference type="Proteomes" id="UP001165641"/>
    </source>
</evidence>
<evidence type="ECO:0000313" key="2">
    <source>
        <dbReference type="EMBL" id="MDB6178133.1"/>
    </source>
</evidence>
<feature type="signal peptide" evidence="1">
    <location>
        <begin position="1"/>
        <end position="27"/>
    </location>
</feature>
<keyword evidence="1" id="KW-0732">Signal</keyword>
<feature type="chain" id="PRO_5046704381" evidence="1">
    <location>
        <begin position="28"/>
        <end position="144"/>
    </location>
</feature>
<organism evidence="2 3">
    <name type="scientific">Paracoccus onchidii</name>
    <dbReference type="NCBI Taxonomy" id="3017813"/>
    <lineage>
        <taxon>Bacteria</taxon>
        <taxon>Pseudomonadati</taxon>
        <taxon>Pseudomonadota</taxon>
        <taxon>Alphaproteobacteria</taxon>
        <taxon>Rhodobacterales</taxon>
        <taxon>Paracoccaceae</taxon>
        <taxon>Paracoccus</taxon>
    </lineage>
</organism>
<gene>
    <name evidence="2" type="ORF">PAF17_11560</name>
</gene>
<accession>A0ABT4ZGN9</accession>
<evidence type="ECO:0000256" key="1">
    <source>
        <dbReference type="SAM" id="SignalP"/>
    </source>
</evidence>
<reference evidence="2" key="1">
    <citation type="submission" date="2022-12" db="EMBL/GenBank/DDBJ databases">
        <title>Paracoccus onchidii sp. nov., isolated from a marine invertebrate from the South China Sea.</title>
        <authorList>
            <person name="Xu S."/>
            <person name="Liu Z."/>
            <person name="Xu Y."/>
        </authorList>
    </citation>
    <scope>NUCLEOTIDE SEQUENCE</scope>
    <source>
        <strain evidence="2">Z330</strain>
    </source>
</reference>
<keyword evidence="3" id="KW-1185">Reference proteome</keyword>
<comment type="caution">
    <text evidence="2">The sequence shown here is derived from an EMBL/GenBank/DDBJ whole genome shotgun (WGS) entry which is preliminary data.</text>
</comment>
<dbReference type="Proteomes" id="UP001165641">
    <property type="component" value="Unassembled WGS sequence"/>
</dbReference>